<dbReference type="EMBL" id="ACCF01000186">
    <property type="protein sequence ID" value="EEF66920.1"/>
    <property type="molecule type" value="Genomic_DNA"/>
</dbReference>
<evidence type="ECO:0000313" key="2">
    <source>
        <dbReference type="Proteomes" id="UP000005950"/>
    </source>
</evidence>
<proteinExistence type="predicted"/>
<name>B9YAQ8_9FIRM</name>
<reference evidence="1 2" key="1">
    <citation type="submission" date="2008-12" db="EMBL/GenBank/DDBJ databases">
        <authorList>
            <person name="Fulton L."/>
            <person name="Clifton S."/>
            <person name="Fulton B."/>
            <person name="Xu J."/>
            <person name="Minx P."/>
            <person name="Pepin K.H."/>
            <person name="Johnson M."/>
            <person name="Bhonagiri V."/>
            <person name="Nash W.E."/>
            <person name="Mardis E.R."/>
            <person name="Wilson R.K."/>
        </authorList>
    </citation>
    <scope>NUCLEOTIDE SEQUENCE [LARGE SCALE GENOMIC DNA]</scope>
    <source>
        <strain evidence="1 2">DSM 12042</strain>
    </source>
</reference>
<protein>
    <submittedName>
        <fullName evidence="1">Uncharacterized protein</fullName>
    </submittedName>
</protein>
<accession>B9YAQ8</accession>
<dbReference type="HOGENOM" id="CLU_2699688_0_0_9"/>
<reference evidence="1 2" key="2">
    <citation type="submission" date="2009-02" db="EMBL/GenBank/DDBJ databases">
        <title>Draft genome sequence of Holdemania filiformis DSM 12042.</title>
        <authorList>
            <person name="Sudarsanam P."/>
            <person name="Ley R."/>
            <person name="Guruge J."/>
            <person name="Turnbaugh P.J."/>
            <person name="Mahowald M."/>
            <person name="Liep D."/>
            <person name="Gordon J."/>
        </authorList>
    </citation>
    <scope>NUCLEOTIDE SEQUENCE [LARGE SCALE GENOMIC DNA]</scope>
    <source>
        <strain evidence="1 2">DSM 12042</strain>
    </source>
</reference>
<evidence type="ECO:0000313" key="1">
    <source>
        <dbReference type="EMBL" id="EEF66920.1"/>
    </source>
</evidence>
<dbReference type="Proteomes" id="UP000005950">
    <property type="component" value="Unassembled WGS sequence"/>
</dbReference>
<comment type="caution">
    <text evidence="1">The sequence shown here is derived from an EMBL/GenBank/DDBJ whole genome shotgun (WGS) entry which is preliminary data.</text>
</comment>
<organism evidence="1 2">
    <name type="scientific">Holdemania filiformis DSM 12042</name>
    <dbReference type="NCBI Taxonomy" id="545696"/>
    <lineage>
        <taxon>Bacteria</taxon>
        <taxon>Bacillati</taxon>
        <taxon>Bacillota</taxon>
        <taxon>Erysipelotrichia</taxon>
        <taxon>Erysipelotrichales</taxon>
        <taxon>Erysipelotrichaceae</taxon>
        <taxon>Holdemania</taxon>
    </lineage>
</organism>
<sequence length="73" mass="8460">MESGPAKLAKSAGEPEHEQFRRIEIADRYNNGREPLRCVHLLFFMRTGAEENIKRPEFSDRSSREIHFSINGV</sequence>
<dbReference type="AlphaFoldDB" id="B9YAQ8"/>
<dbReference type="STRING" id="545696.HOLDEFILI_02915"/>
<gene>
    <name evidence="1" type="ORF">HOLDEFILI_02915</name>
</gene>